<dbReference type="AlphaFoldDB" id="A0A9X0AQP9"/>
<evidence type="ECO:0000313" key="2">
    <source>
        <dbReference type="EMBL" id="KAJ8067197.1"/>
    </source>
</evidence>
<sequence length="110" mass="12852">MFIKSFEASHSDTCRICQNLSSGISVRDDFSTIKTLNFFFPEFNLSSLCLLFLYLCISSTPKTKILKNLSLSMIPNIVMLVGIFFRSRFSFLVFEIILVFRRFHQFRNSQ</sequence>
<proteinExistence type="predicted"/>
<comment type="caution">
    <text evidence="2">The sequence shown here is derived from an EMBL/GenBank/DDBJ whole genome shotgun (WGS) entry which is preliminary data.</text>
</comment>
<name>A0A9X0AQP9_9HELO</name>
<gene>
    <name evidence="2" type="ORF">OCU04_004562</name>
</gene>
<keyword evidence="1" id="KW-0812">Transmembrane</keyword>
<feature type="transmembrane region" description="Helical" evidence="1">
    <location>
        <begin position="38"/>
        <end position="57"/>
    </location>
</feature>
<accession>A0A9X0AQP9</accession>
<keyword evidence="3" id="KW-1185">Reference proteome</keyword>
<protein>
    <submittedName>
        <fullName evidence="2">Uncharacterized protein</fullName>
    </submittedName>
</protein>
<dbReference type="EMBL" id="JAPEIS010000004">
    <property type="protein sequence ID" value="KAJ8067197.1"/>
    <property type="molecule type" value="Genomic_DNA"/>
</dbReference>
<organism evidence="2 3">
    <name type="scientific">Sclerotinia nivalis</name>
    <dbReference type="NCBI Taxonomy" id="352851"/>
    <lineage>
        <taxon>Eukaryota</taxon>
        <taxon>Fungi</taxon>
        <taxon>Dikarya</taxon>
        <taxon>Ascomycota</taxon>
        <taxon>Pezizomycotina</taxon>
        <taxon>Leotiomycetes</taxon>
        <taxon>Helotiales</taxon>
        <taxon>Sclerotiniaceae</taxon>
        <taxon>Sclerotinia</taxon>
    </lineage>
</organism>
<reference evidence="2" key="1">
    <citation type="submission" date="2022-11" db="EMBL/GenBank/DDBJ databases">
        <title>Genome Resource of Sclerotinia nivalis Strain SnTB1, a Plant Pathogen Isolated from American Ginseng.</title>
        <authorList>
            <person name="Fan S."/>
        </authorList>
    </citation>
    <scope>NUCLEOTIDE SEQUENCE</scope>
    <source>
        <strain evidence="2">SnTB1</strain>
    </source>
</reference>
<keyword evidence="1" id="KW-1133">Transmembrane helix</keyword>
<dbReference type="Proteomes" id="UP001152300">
    <property type="component" value="Unassembled WGS sequence"/>
</dbReference>
<feature type="transmembrane region" description="Helical" evidence="1">
    <location>
        <begin position="77"/>
        <end position="100"/>
    </location>
</feature>
<keyword evidence="1" id="KW-0472">Membrane</keyword>
<evidence type="ECO:0000313" key="3">
    <source>
        <dbReference type="Proteomes" id="UP001152300"/>
    </source>
</evidence>
<evidence type="ECO:0000256" key="1">
    <source>
        <dbReference type="SAM" id="Phobius"/>
    </source>
</evidence>